<dbReference type="AlphaFoldDB" id="A0A974NY40"/>
<keyword evidence="2" id="KW-1133">Transmembrane helix</keyword>
<organism evidence="4 5">
    <name type="scientific">Sphingomonas aliaeris</name>
    <dbReference type="NCBI Taxonomy" id="2759526"/>
    <lineage>
        <taxon>Bacteria</taxon>
        <taxon>Pseudomonadati</taxon>
        <taxon>Pseudomonadota</taxon>
        <taxon>Alphaproteobacteria</taxon>
        <taxon>Sphingomonadales</taxon>
        <taxon>Sphingomonadaceae</taxon>
        <taxon>Sphingomonas</taxon>
    </lineage>
</organism>
<gene>
    <name evidence="4" type="ORF">H5J25_18355</name>
</gene>
<dbReference type="GO" id="GO:0005886">
    <property type="term" value="C:plasma membrane"/>
    <property type="evidence" value="ECO:0007669"/>
    <property type="project" value="TreeGrafter"/>
</dbReference>
<dbReference type="Proteomes" id="UP000595894">
    <property type="component" value="Chromosome"/>
</dbReference>
<keyword evidence="2" id="KW-0472">Membrane</keyword>
<feature type="domain" description="AsmA" evidence="3">
    <location>
        <begin position="262"/>
        <end position="561"/>
    </location>
</feature>
<dbReference type="PANTHER" id="PTHR30441">
    <property type="entry name" value="DUF748 DOMAIN-CONTAINING PROTEIN"/>
    <property type="match status" value="1"/>
</dbReference>
<feature type="transmembrane region" description="Helical" evidence="2">
    <location>
        <begin position="29"/>
        <end position="50"/>
    </location>
</feature>
<dbReference type="EMBL" id="CP061035">
    <property type="protein sequence ID" value="QQV79174.1"/>
    <property type="molecule type" value="Genomic_DNA"/>
</dbReference>
<feature type="region of interest" description="Disordered" evidence="1">
    <location>
        <begin position="669"/>
        <end position="693"/>
    </location>
</feature>
<accession>A0A974NY40</accession>
<dbReference type="GO" id="GO:0090313">
    <property type="term" value="P:regulation of protein targeting to membrane"/>
    <property type="evidence" value="ECO:0007669"/>
    <property type="project" value="TreeGrafter"/>
</dbReference>
<evidence type="ECO:0000313" key="5">
    <source>
        <dbReference type="Proteomes" id="UP000595894"/>
    </source>
</evidence>
<evidence type="ECO:0000256" key="2">
    <source>
        <dbReference type="SAM" id="Phobius"/>
    </source>
</evidence>
<evidence type="ECO:0000259" key="3">
    <source>
        <dbReference type="Pfam" id="PF05170"/>
    </source>
</evidence>
<dbReference type="InterPro" id="IPR052894">
    <property type="entry name" value="AsmA-related"/>
</dbReference>
<feature type="domain" description="AsmA" evidence="3">
    <location>
        <begin position="33"/>
        <end position="155"/>
    </location>
</feature>
<name>A0A974NY40_9SPHN</name>
<keyword evidence="5" id="KW-1185">Reference proteome</keyword>
<dbReference type="InterPro" id="IPR007844">
    <property type="entry name" value="AsmA"/>
</dbReference>
<reference evidence="5" key="1">
    <citation type="submission" date="2020-09" db="EMBL/GenBank/DDBJ databases">
        <title>Sphingomonas sp., a new species isolated from pork steak.</title>
        <authorList>
            <person name="Heidler von Heilborn D."/>
        </authorList>
    </citation>
    <scope>NUCLEOTIDE SEQUENCE [LARGE SCALE GENOMIC DNA]</scope>
</reference>
<sequence length="704" mass="75966">MTAPDPASAPVAEPRWYKRRYRGATPLGWLRRVLLTLLALIAAVWLILFITKGRFLKSTFERVTGSLTNRTVTVRGDFQLYFAPFDIKFLAEGITISNPAWATRPNLFEAKRIDTRIAPLSLIWGRRRMRWLDLTDAAIDLEWNDAHDTNTWTFSEKKGGKRLEFPIIGRATVAGTTLRYLDSRLRLETDLKFQTITSRDAKIADAVHFTGKGTIRQTPFRLSGALMSPNATVARGENKLVMRAFAANNQIDVTGTLPSIAEIEGVPLAVTARGSNVAELLQIIGVVTPDTRNYRLKAQLIKTGIDYAFTGLTGRFGDSDVAGRFTVSQTEPKVYIDATLTTRRLDIIDVAPFIGYNPDIVATKGAIAAAAATGAAPARVMPDAPLNIEAMKAFDADLKWRVGIVRSKNVPISNIALTLKLKDRVLTLSPLTMTMSRGDVAADVKIDTRRRPAHTMYDIRLASTPMGRLLAGFGVAEAGTTGTIKGRVQLVGDGDTIHDSLSSANGRIAFTMPQGTFWTRNVQLAELDIGTFVQKLIQDKLKKPVTINCGAVAFTVRGGVAAADPILIDTEKNVIAGRGGFSFRTEALDLAFRADGKKFSLFSGQSPVGVGGYFSAPRINPISPELLTRAGAGIGLGLVATPIGAVLAFVDIGDAKAAACGPVLAGATAAQQRTTDGKPRKDVGNGKATVGQPEEKKKKFLGIF</sequence>
<dbReference type="PANTHER" id="PTHR30441:SF9">
    <property type="entry name" value="ASMA FAMILY PROTEIN YHJG"/>
    <property type="match status" value="1"/>
</dbReference>
<dbReference type="Pfam" id="PF05170">
    <property type="entry name" value="AsmA"/>
    <property type="match status" value="2"/>
</dbReference>
<dbReference type="KEGG" id="sari:H5J25_18355"/>
<evidence type="ECO:0000313" key="4">
    <source>
        <dbReference type="EMBL" id="QQV79174.1"/>
    </source>
</evidence>
<proteinExistence type="predicted"/>
<protein>
    <submittedName>
        <fullName evidence="4">AsmA family protein</fullName>
    </submittedName>
</protein>
<evidence type="ECO:0000256" key="1">
    <source>
        <dbReference type="SAM" id="MobiDB-lite"/>
    </source>
</evidence>
<keyword evidence="2" id="KW-0812">Transmembrane</keyword>
<feature type="compositionally biased region" description="Basic and acidic residues" evidence="1">
    <location>
        <begin position="675"/>
        <end position="684"/>
    </location>
</feature>